<proteinExistence type="predicted"/>
<sequence>MASRLGDHRASEPLPRAPLAIRVASRCWLSAPAAPEGRCGPRSELPPVGPVVTRVVNRFRGVAAGSAGMASGCRRTGRAAGVSGHSTARRWARETLSGRPRGGPFRGSGRSPGGGQGAEPPDSGRGGVGKATTRHPPAPKSRARAPPVTADRS</sequence>
<evidence type="ECO:0000313" key="2">
    <source>
        <dbReference type="EMBL" id="NIY66011.1"/>
    </source>
</evidence>
<accession>A0A7X5X5W9</accession>
<gene>
    <name evidence="2" type="ORF">SMALB_4026</name>
</gene>
<organism evidence="2 3">
    <name type="scientific">Streptomyces malaysiensis</name>
    <dbReference type="NCBI Taxonomy" id="92644"/>
    <lineage>
        <taxon>Bacteria</taxon>
        <taxon>Bacillati</taxon>
        <taxon>Actinomycetota</taxon>
        <taxon>Actinomycetes</taxon>
        <taxon>Kitasatosporales</taxon>
        <taxon>Streptomycetaceae</taxon>
        <taxon>Streptomyces</taxon>
        <taxon>Streptomyces violaceusniger group</taxon>
    </lineage>
</organism>
<feature type="region of interest" description="Disordered" evidence="1">
    <location>
        <begin position="65"/>
        <end position="153"/>
    </location>
</feature>
<evidence type="ECO:0000256" key="1">
    <source>
        <dbReference type="SAM" id="MobiDB-lite"/>
    </source>
</evidence>
<reference evidence="2 3" key="1">
    <citation type="submission" date="2020-02" db="EMBL/GenBank/DDBJ databases">
        <title>Streptomyces malaysiensis DSM14702 (JHCC583434, PFL_A843) Genome sequencing and assembly.</title>
        <authorList>
            <person name="Samborskyy M."/>
        </authorList>
    </citation>
    <scope>NUCLEOTIDE SEQUENCE [LARGE SCALE GENOMIC DNA]</scope>
    <source>
        <strain evidence="2 3">DSM 14702</strain>
    </source>
</reference>
<protein>
    <submittedName>
        <fullName evidence="2">Uncharacterized protein</fullName>
    </submittedName>
</protein>
<dbReference type="Proteomes" id="UP000536624">
    <property type="component" value="Unassembled WGS sequence"/>
</dbReference>
<evidence type="ECO:0000313" key="3">
    <source>
        <dbReference type="Proteomes" id="UP000536624"/>
    </source>
</evidence>
<dbReference type="EMBL" id="JAALLH010000001">
    <property type="protein sequence ID" value="NIY66011.1"/>
    <property type="molecule type" value="Genomic_DNA"/>
</dbReference>
<dbReference type="AlphaFoldDB" id="A0A7X5X5W9"/>
<name>A0A7X5X5W9_STRMQ</name>
<feature type="compositionally biased region" description="Gly residues" evidence="1">
    <location>
        <begin position="100"/>
        <end position="117"/>
    </location>
</feature>
<comment type="caution">
    <text evidence="2">The sequence shown here is derived from an EMBL/GenBank/DDBJ whole genome shotgun (WGS) entry which is preliminary data.</text>
</comment>